<reference evidence="6 7" key="2">
    <citation type="journal article" date="2011" name="Stand. Genomic Sci.">
        <title>Complete genome sequence of Mahella australiensis type strain (50-1 BON).</title>
        <authorList>
            <person name="Sikorski J."/>
            <person name="Teshima H."/>
            <person name="Nolan M."/>
            <person name="Lucas S."/>
            <person name="Hammon N."/>
            <person name="Deshpande S."/>
            <person name="Cheng J.F."/>
            <person name="Pitluck S."/>
            <person name="Liolios K."/>
            <person name="Pagani I."/>
            <person name="Ivanova N."/>
            <person name="Huntemann M."/>
            <person name="Mavromatis K."/>
            <person name="Ovchinikova G."/>
            <person name="Pati A."/>
            <person name="Tapia R."/>
            <person name="Han C."/>
            <person name="Goodwin L."/>
            <person name="Chen A."/>
            <person name="Palaniappan K."/>
            <person name="Land M."/>
            <person name="Hauser L."/>
            <person name="Ngatchou-Djao O.D."/>
            <person name="Rohde M."/>
            <person name="Pukall R."/>
            <person name="Spring S."/>
            <person name="Abt B."/>
            <person name="Goker M."/>
            <person name="Detter J.C."/>
            <person name="Woyke T."/>
            <person name="Bristow J."/>
            <person name="Markowitz V."/>
            <person name="Hugenholtz P."/>
            <person name="Eisen J.A."/>
            <person name="Kyrpides N.C."/>
            <person name="Klenk H.P."/>
            <person name="Lapidus A."/>
        </authorList>
    </citation>
    <scope>NUCLEOTIDE SEQUENCE [LARGE SCALE GENOMIC DNA]</scope>
    <source>
        <strain evidence="7">DSM 15567 / CIP 107919 / 50-1 BON</strain>
    </source>
</reference>
<evidence type="ECO:0000256" key="4">
    <source>
        <dbReference type="SAM" id="MobiDB-lite"/>
    </source>
</evidence>
<name>F3ZYI1_MAHA5</name>
<dbReference type="GO" id="GO:0009254">
    <property type="term" value="P:peptidoglycan turnover"/>
    <property type="evidence" value="ECO:0007669"/>
    <property type="project" value="TreeGrafter"/>
</dbReference>
<evidence type="ECO:0000313" key="6">
    <source>
        <dbReference type="EMBL" id="AEE96723.1"/>
    </source>
</evidence>
<dbReference type="InterPro" id="IPR050226">
    <property type="entry name" value="NagZ_Beta-hexosaminidase"/>
</dbReference>
<accession>F3ZYI1</accession>
<dbReference type="Proteomes" id="UP000008457">
    <property type="component" value="Chromosome"/>
</dbReference>
<dbReference type="HOGENOM" id="CLU_008392_0_3_9"/>
<dbReference type="KEGG" id="mas:Mahau_1533"/>
<organism evidence="6 7">
    <name type="scientific">Mahella australiensis (strain DSM 15567 / CIP 107919 / 50-1 BON)</name>
    <dbReference type="NCBI Taxonomy" id="697281"/>
    <lineage>
        <taxon>Bacteria</taxon>
        <taxon>Bacillati</taxon>
        <taxon>Bacillota</taxon>
        <taxon>Clostridia</taxon>
        <taxon>Thermoanaerobacterales</taxon>
        <taxon>Thermoanaerobacterales Family IV. Incertae Sedis</taxon>
        <taxon>Mahella</taxon>
    </lineage>
</organism>
<reference evidence="7" key="1">
    <citation type="submission" date="2010-11" db="EMBL/GenBank/DDBJ databases">
        <title>The complete genome of Mahella australiensis DSM 15567.</title>
        <authorList>
            <consortium name="US DOE Joint Genome Institute (JGI-PGF)"/>
            <person name="Lucas S."/>
            <person name="Copeland A."/>
            <person name="Lapidus A."/>
            <person name="Bruce D."/>
            <person name="Goodwin L."/>
            <person name="Pitluck S."/>
            <person name="Kyrpides N."/>
            <person name="Mavromatis K."/>
            <person name="Pagani I."/>
            <person name="Ivanova N."/>
            <person name="Teshima H."/>
            <person name="Brettin T."/>
            <person name="Detter J.C."/>
            <person name="Han C."/>
            <person name="Tapia R."/>
            <person name="Land M."/>
            <person name="Hauser L."/>
            <person name="Markowitz V."/>
            <person name="Cheng J.-F."/>
            <person name="Hugenholtz P."/>
            <person name="Woyke T."/>
            <person name="Wu D."/>
            <person name="Spring S."/>
            <person name="Pukall R."/>
            <person name="Steenblock K."/>
            <person name="Schneider S."/>
            <person name="Klenk H.-P."/>
            <person name="Eisen J.A."/>
        </authorList>
    </citation>
    <scope>NUCLEOTIDE SEQUENCE [LARGE SCALE GENOMIC DNA]</scope>
    <source>
        <strain evidence="7">DSM 15567 / CIP 107919 / 50-1 BON</strain>
    </source>
</reference>
<dbReference type="Pfam" id="PF00933">
    <property type="entry name" value="Glyco_hydro_3"/>
    <property type="match status" value="1"/>
</dbReference>
<feature type="compositionally biased region" description="Polar residues" evidence="4">
    <location>
        <begin position="70"/>
        <end position="93"/>
    </location>
</feature>
<comment type="similarity">
    <text evidence="1">Belongs to the glycosyl hydrolase 3 family.</text>
</comment>
<dbReference type="STRING" id="697281.Mahau_1533"/>
<dbReference type="GO" id="GO:0004553">
    <property type="term" value="F:hydrolase activity, hydrolyzing O-glycosyl compounds"/>
    <property type="evidence" value="ECO:0007669"/>
    <property type="project" value="InterPro"/>
</dbReference>
<dbReference type="EMBL" id="CP002360">
    <property type="protein sequence ID" value="AEE96723.1"/>
    <property type="molecule type" value="Genomic_DNA"/>
</dbReference>
<feature type="region of interest" description="Disordered" evidence="4">
    <location>
        <begin position="62"/>
        <end position="100"/>
    </location>
</feature>
<dbReference type="eggNOG" id="COG1472">
    <property type="taxonomic scope" value="Bacteria"/>
</dbReference>
<dbReference type="InterPro" id="IPR017853">
    <property type="entry name" value="GH"/>
</dbReference>
<gene>
    <name evidence="6" type="ordered locus">Mahau_1533</name>
</gene>
<dbReference type="InterPro" id="IPR001764">
    <property type="entry name" value="Glyco_hydro_3_N"/>
</dbReference>
<sequence>MRGKHAKKPKPSGGIIALIILLAVIISIAAAANVDVIKSKLAELQGSNMAGQLGQELEPQTDGLEKRTDSVQNQDSDAGSSDNGTESSGSNENEPPANTEEDEIQALISTMSLDEKIGQMLIIGFDGYKVNTQVVTMIKDRNIGGVILFNRNVQGDKQLVQLNNELKSLNKNNRLPLFISADHEGGRISRLPRRATDFPPNLAIGKKDSTELSQKIGSVLGSEMKAYGFNLDFAPVLDIFSNPKNTVIGDRSFGKDPYTVGRLGIATMKGIKSAGVIPVAKHFPGHGDTTVDSHMELPISYKSLQQLKSFELLPFGEAIEQGADIVMVAHIKLPEIDKSGLPASLSSVIITNLLRDDMGFDGVVITDDMEMGAIVKHYNIGDAAVKAIEAGADIILVCHTYKNQIEAIEAISEAVNDGRISQQRIDQSVRRIVMLKQKYELSDEPGNIDDVFKYVGSKAHKNIADEVYMEN</sequence>
<dbReference type="Gene3D" id="3.20.20.300">
    <property type="entry name" value="Glycoside hydrolase, family 3, N-terminal domain"/>
    <property type="match status" value="1"/>
</dbReference>
<dbReference type="InterPro" id="IPR036962">
    <property type="entry name" value="Glyco_hydro_3_N_sf"/>
</dbReference>
<dbReference type="AlphaFoldDB" id="F3ZYI1"/>
<evidence type="ECO:0000259" key="5">
    <source>
        <dbReference type="Pfam" id="PF00933"/>
    </source>
</evidence>
<dbReference type="SUPFAM" id="SSF51445">
    <property type="entry name" value="(Trans)glycosidases"/>
    <property type="match status" value="1"/>
</dbReference>
<evidence type="ECO:0000256" key="2">
    <source>
        <dbReference type="ARBA" id="ARBA00022801"/>
    </source>
</evidence>
<dbReference type="PANTHER" id="PTHR30480">
    <property type="entry name" value="BETA-HEXOSAMINIDASE-RELATED"/>
    <property type="match status" value="1"/>
</dbReference>
<protein>
    <submittedName>
        <fullName evidence="6">Glycoside hydrolase family 3 domain protein</fullName>
    </submittedName>
</protein>
<dbReference type="NCBIfam" id="NF003740">
    <property type="entry name" value="PRK05337.1"/>
    <property type="match status" value="1"/>
</dbReference>
<proteinExistence type="inferred from homology"/>
<feature type="domain" description="Glycoside hydrolase family 3 N-terminal" evidence="5">
    <location>
        <begin position="113"/>
        <end position="434"/>
    </location>
</feature>
<evidence type="ECO:0000256" key="3">
    <source>
        <dbReference type="ARBA" id="ARBA00023295"/>
    </source>
</evidence>
<keyword evidence="3" id="KW-0326">Glycosidase</keyword>
<evidence type="ECO:0000313" key="7">
    <source>
        <dbReference type="Proteomes" id="UP000008457"/>
    </source>
</evidence>
<dbReference type="GO" id="GO:0005975">
    <property type="term" value="P:carbohydrate metabolic process"/>
    <property type="evidence" value="ECO:0007669"/>
    <property type="project" value="InterPro"/>
</dbReference>
<evidence type="ECO:0000256" key="1">
    <source>
        <dbReference type="ARBA" id="ARBA00005336"/>
    </source>
</evidence>
<keyword evidence="2 6" id="KW-0378">Hydrolase</keyword>
<keyword evidence="7" id="KW-1185">Reference proteome</keyword>
<dbReference type="PANTHER" id="PTHR30480:SF16">
    <property type="entry name" value="GLYCOSIDE HYDROLASE FAMILY 3 DOMAIN PROTEIN"/>
    <property type="match status" value="1"/>
</dbReference>